<keyword evidence="2" id="KW-0963">Cytoplasm</keyword>
<dbReference type="SUPFAM" id="SSF48726">
    <property type="entry name" value="Immunoglobulin"/>
    <property type="match status" value="1"/>
</dbReference>
<dbReference type="InterPro" id="IPR013098">
    <property type="entry name" value="Ig_I-set"/>
</dbReference>
<sequence length="123" mass="13367">MHEACASMQPSDRTRAVSVSVPNEEVKQPAFKTFPASATVTEGEPAKFNIVLEKSAAKVTWCKDGKPLDSSSTHLKMTGEKTKHQLLIPACVPTDVGQYSVRAQGKKHETSANFSLNVLPKQE</sequence>
<evidence type="ECO:0000259" key="6">
    <source>
        <dbReference type="PROSITE" id="PS50835"/>
    </source>
</evidence>
<dbReference type="PANTHER" id="PTHR35971:SF5">
    <property type="entry name" value="OBSCURIN LIKE CYTOSKELETAL ADAPTOR 1"/>
    <property type="match status" value="1"/>
</dbReference>
<evidence type="ECO:0000256" key="4">
    <source>
        <dbReference type="ARBA" id="ARBA00023157"/>
    </source>
</evidence>
<dbReference type="InterPro" id="IPR013783">
    <property type="entry name" value="Ig-like_fold"/>
</dbReference>
<comment type="subcellular location">
    <subcellularLocation>
        <location evidence="1">Cytoplasm</location>
    </subcellularLocation>
</comment>
<dbReference type="InterPro" id="IPR003599">
    <property type="entry name" value="Ig_sub"/>
</dbReference>
<dbReference type="OrthoDB" id="504170at2759"/>
<dbReference type="EMBL" id="VIIS01002221">
    <property type="protein sequence ID" value="KAF0286938.1"/>
    <property type="molecule type" value="Genomic_DNA"/>
</dbReference>
<keyword evidence="3" id="KW-0597">Phosphoprotein</keyword>
<organism evidence="7 8">
    <name type="scientific">Amphibalanus amphitrite</name>
    <name type="common">Striped barnacle</name>
    <name type="synonym">Balanus amphitrite</name>
    <dbReference type="NCBI Taxonomy" id="1232801"/>
    <lineage>
        <taxon>Eukaryota</taxon>
        <taxon>Metazoa</taxon>
        <taxon>Ecdysozoa</taxon>
        <taxon>Arthropoda</taxon>
        <taxon>Crustacea</taxon>
        <taxon>Multicrustacea</taxon>
        <taxon>Cirripedia</taxon>
        <taxon>Thoracica</taxon>
        <taxon>Thoracicalcarea</taxon>
        <taxon>Balanomorpha</taxon>
        <taxon>Balanoidea</taxon>
        <taxon>Balanidae</taxon>
        <taxon>Amphibalaninae</taxon>
        <taxon>Amphibalanus</taxon>
    </lineage>
</organism>
<feature type="domain" description="Ig-like" evidence="6">
    <location>
        <begin position="29"/>
        <end position="117"/>
    </location>
</feature>
<evidence type="ECO:0000256" key="1">
    <source>
        <dbReference type="ARBA" id="ARBA00004496"/>
    </source>
</evidence>
<gene>
    <name evidence="7" type="primary">Unc-89_0</name>
    <name evidence="7" type="ORF">FJT64_014588</name>
</gene>
<dbReference type="InterPro" id="IPR052385">
    <property type="entry name" value="Obscurin/Obscurin-like_Reg"/>
</dbReference>
<proteinExistence type="predicted"/>
<protein>
    <submittedName>
        <fullName evidence="7">Obscurin</fullName>
    </submittedName>
</protein>
<evidence type="ECO:0000256" key="5">
    <source>
        <dbReference type="SAM" id="MobiDB-lite"/>
    </source>
</evidence>
<dbReference type="Pfam" id="PF07679">
    <property type="entry name" value="I-set"/>
    <property type="match status" value="1"/>
</dbReference>
<dbReference type="GO" id="GO:0005737">
    <property type="term" value="C:cytoplasm"/>
    <property type="evidence" value="ECO:0007669"/>
    <property type="project" value="UniProtKB-SubCell"/>
</dbReference>
<dbReference type="InterPro" id="IPR007110">
    <property type="entry name" value="Ig-like_dom"/>
</dbReference>
<keyword evidence="4" id="KW-1015">Disulfide bond</keyword>
<dbReference type="PANTHER" id="PTHR35971">
    <property type="entry name" value="SI:DKEY-31G6.6"/>
    <property type="match status" value="1"/>
</dbReference>
<evidence type="ECO:0000313" key="8">
    <source>
        <dbReference type="Proteomes" id="UP000440578"/>
    </source>
</evidence>
<dbReference type="Gene3D" id="2.60.40.10">
    <property type="entry name" value="Immunoglobulins"/>
    <property type="match status" value="1"/>
</dbReference>
<feature type="region of interest" description="Disordered" evidence="5">
    <location>
        <begin position="1"/>
        <end position="22"/>
    </location>
</feature>
<dbReference type="SMART" id="SM00409">
    <property type="entry name" value="IG"/>
    <property type="match status" value="1"/>
</dbReference>
<comment type="caution">
    <text evidence="7">The sequence shown here is derived from an EMBL/GenBank/DDBJ whole genome shotgun (WGS) entry which is preliminary data.</text>
</comment>
<evidence type="ECO:0000256" key="2">
    <source>
        <dbReference type="ARBA" id="ARBA00022490"/>
    </source>
</evidence>
<reference evidence="7 8" key="1">
    <citation type="submission" date="2019-07" db="EMBL/GenBank/DDBJ databases">
        <title>Draft genome assembly of a fouling barnacle, Amphibalanus amphitrite (Darwin, 1854): The first reference genome for Thecostraca.</title>
        <authorList>
            <person name="Kim W."/>
        </authorList>
    </citation>
    <scope>NUCLEOTIDE SEQUENCE [LARGE SCALE GENOMIC DNA]</scope>
    <source>
        <strain evidence="7">SNU_AA5</strain>
        <tissue evidence="7">Soma without cirri and trophi</tissue>
    </source>
</reference>
<dbReference type="AlphaFoldDB" id="A0A6A4V8F6"/>
<name>A0A6A4V8F6_AMPAM</name>
<keyword evidence="8" id="KW-1185">Reference proteome</keyword>
<evidence type="ECO:0000256" key="3">
    <source>
        <dbReference type="ARBA" id="ARBA00022553"/>
    </source>
</evidence>
<dbReference type="Proteomes" id="UP000440578">
    <property type="component" value="Unassembled WGS sequence"/>
</dbReference>
<accession>A0A6A4V8F6</accession>
<dbReference type="PROSITE" id="PS50835">
    <property type="entry name" value="IG_LIKE"/>
    <property type="match status" value="1"/>
</dbReference>
<evidence type="ECO:0000313" key="7">
    <source>
        <dbReference type="EMBL" id="KAF0286938.1"/>
    </source>
</evidence>
<dbReference type="InterPro" id="IPR036179">
    <property type="entry name" value="Ig-like_dom_sf"/>
</dbReference>